<dbReference type="InterPro" id="IPR009009">
    <property type="entry name" value="RlpA-like_DPBB"/>
</dbReference>
<dbReference type="Proteomes" id="UP000813824">
    <property type="component" value="Unassembled WGS sequence"/>
</dbReference>
<dbReference type="InterPro" id="IPR051477">
    <property type="entry name" value="Expansin_CellWall"/>
</dbReference>
<proteinExistence type="predicted"/>
<dbReference type="AlphaFoldDB" id="A0A8K0UX77"/>
<dbReference type="InterPro" id="IPR036908">
    <property type="entry name" value="RlpA-like_sf"/>
</dbReference>
<accession>A0A8K0UX77</accession>
<dbReference type="SUPFAM" id="SSF50685">
    <property type="entry name" value="Barwin-like endoglucanases"/>
    <property type="match status" value="1"/>
</dbReference>
<sequence length="279" mass="28943">MFGLLSLATVALSAVSAANGLAIPRATKPASYAEGYLENYDVYHTRYMELKCNLKHDTKFFDSCCHPLLATQTLEKDRAPECNPANQEQEQDDGDCDEEPSSSVAPVSSTHAPAPSSTHAHTSATPAPAPSPPPAPVNVAPEPPKAPAPSPSKPAPPPPAPAPPKPTPAPSSGGAVNSGGFATFFFQNGVAGACGKVNPDSAFIAAIDQDRYGNSGNESPLCGKQVQITNTKNGKTVTVTIADDCPTCVNSNSIDLSVGAFTQIATEEEGMVPITWKFL</sequence>
<dbReference type="OrthoDB" id="406505at2759"/>
<feature type="chain" id="PRO_5035441934" evidence="3">
    <location>
        <begin position="21"/>
        <end position="279"/>
    </location>
</feature>
<gene>
    <name evidence="5" type="ORF">BXZ70DRAFT_1003929</name>
</gene>
<feature type="compositionally biased region" description="Pro residues" evidence="2">
    <location>
        <begin position="127"/>
        <end position="169"/>
    </location>
</feature>
<name>A0A8K0UX77_9AGAR</name>
<feature type="region of interest" description="Disordered" evidence="2">
    <location>
        <begin position="79"/>
        <end position="174"/>
    </location>
</feature>
<feature type="domain" description="RlpA-like protein double-psi beta-barrel" evidence="4">
    <location>
        <begin position="210"/>
        <end position="275"/>
    </location>
</feature>
<reference evidence="5" key="1">
    <citation type="journal article" date="2021" name="New Phytol.">
        <title>Evolutionary innovations through gain and loss of genes in the ectomycorrhizal Boletales.</title>
        <authorList>
            <person name="Wu G."/>
            <person name="Miyauchi S."/>
            <person name="Morin E."/>
            <person name="Kuo A."/>
            <person name="Drula E."/>
            <person name="Varga T."/>
            <person name="Kohler A."/>
            <person name="Feng B."/>
            <person name="Cao Y."/>
            <person name="Lipzen A."/>
            <person name="Daum C."/>
            <person name="Hundley H."/>
            <person name="Pangilinan J."/>
            <person name="Johnson J."/>
            <person name="Barry K."/>
            <person name="LaButti K."/>
            <person name="Ng V."/>
            <person name="Ahrendt S."/>
            <person name="Min B."/>
            <person name="Choi I.G."/>
            <person name="Park H."/>
            <person name="Plett J.M."/>
            <person name="Magnuson J."/>
            <person name="Spatafora J.W."/>
            <person name="Nagy L.G."/>
            <person name="Henrissat B."/>
            <person name="Grigoriev I.V."/>
            <person name="Yang Z.L."/>
            <person name="Xu J."/>
            <person name="Martin F.M."/>
        </authorList>
    </citation>
    <scope>NUCLEOTIDE SEQUENCE</scope>
    <source>
        <strain evidence="5">KKN 215</strain>
    </source>
</reference>
<evidence type="ECO:0000256" key="2">
    <source>
        <dbReference type="SAM" id="MobiDB-lite"/>
    </source>
</evidence>
<evidence type="ECO:0000256" key="1">
    <source>
        <dbReference type="ARBA" id="ARBA00022729"/>
    </source>
</evidence>
<comment type="caution">
    <text evidence="5">The sequence shown here is derived from an EMBL/GenBank/DDBJ whole genome shotgun (WGS) entry which is preliminary data.</text>
</comment>
<dbReference type="PANTHER" id="PTHR31836:SF24">
    <property type="entry name" value="RLPA-LIKE PROTEIN DOUBLE-PSI BETA-BARREL DOMAIN-CONTAINING PROTEIN"/>
    <property type="match status" value="1"/>
</dbReference>
<organism evidence="5 6">
    <name type="scientific">Cristinia sonorae</name>
    <dbReference type="NCBI Taxonomy" id="1940300"/>
    <lineage>
        <taxon>Eukaryota</taxon>
        <taxon>Fungi</taxon>
        <taxon>Dikarya</taxon>
        <taxon>Basidiomycota</taxon>
        <taxon>Agaricomycotina</taxon>
        <taxon>Agaricomycetes</taxon>
        <taxon>Agaricomycetidae</taxon>
        <taxon>Agaricales</taxon>
        <taxon>Pleurotineae</taxon>
        <taxon>Stephanosporaceae</taxon>
        <taxon>Cristinia</taxon>
    </lineage>
</organism>
<dbReference type="Gene3D" id="2.40.40.10">
    <property type="entry name" value="RlpA-like domain"/>
    <property type="match status" value="1"/>
</dbReference>
<protein>
    <submittedName>
        <fullName evidence="5">RlpA-like double-psi beta-barrel-protein domain-containing protein-containing protein</fullName>
    </submittedName>
</protein>
<dbReference type="PRINTS" id="PR01217">
    <property type="entry name" value="PRICHEXTENSN"/>
</dbReference>
<feature type="compositionally biased region" description="Acidic residues" evidence="2">
    <location>
        <begin position="89"/>
        <end position="100"/>
    </location>
</feature>
<keyword evidence="1 3" id="KW-0732">Signal</keyword>
<evidence type="ECO:0000313" key="6">
    <source>
        <dbReference type="Proteomes" id="UP000813824"/>
    </source>
</evidence>
<dbReference type="CDD" id="cd22191">
    <property type="entry name" value="DPBB_RlpA_EXP_N-like"/>
    <property type="match status" value="1"/>
</dbReference>
<evidence type="ECO:0000259" key="4">
    <source>
        <dbReference type="Pfam" id="PF03330"/>
    </source>
</evidence>
<dbReference type="Pfam" id="PF03330">
    <property type="entry name" value="DPBB_1"/>
    <property type="match status" value="1"/>
</dbReference>
<feature type="compositionally biased region" description="Low complexity" evidence="2">
    <location>
        <begin position="101"/>
        <end position="126"/>
    </location>
</feature>
<evidence type="ECO:0000313" key="5">
    <source>
        <dbReference type="EMBL" id="KAH8107047.1"/>
    </source>
</evidence>
<dbReference type="PANTHER" id="PTHR31836">
    <property type="match status" value="1"/>
</dbReference>
<keyword evidence="6" id="KW-1185">Reference proteome</keyword>
<dbReference type="EMBL" id="JAEVFJ010000002">
    <property type="protein sequence ID" value="KAH8107047.1"/>
    <property type="molecule type" value="Genomic_DNA"/>
</dbReference>
<evidence type="ECO:0000256" key="3">
    <source>
        <dbReference type="SAM" id="SignalP"/>
    </source>
</evidence>
<feature type="signal peptide" evidence="3">
    <location>
        <begin position="1"/>
        <end position="20"/>
    </location>
</feature>